<reference evidence="11" key="1">
    <citation type="submission" date="2013-04" db="EMBL/GenBank/DDBJ databases">
        <authorList>
            <person name="Qu J."/>
            <person name="Murali S.C."/>
            <person name="Bandaranaike D."/>
            <person name="Bellair M."/>
            <person name="Blankenburg K."/>
            <person name="Chao H."/>
            <person name="Dinh H."/>
            <person name="Doddapaneni H."/>
            <person name="Downs B."/>
            <person name="Dugan-Rocha S."/>
            <person name="Elkadiri S."/>
            <person name="Gnanaolivu R.D."/>
            <person name="Hernandez B."/>
            <person name="Javaid M."/>
            <person name="Jayaseelan J.C."/>
            <person name="Lee S."/>
            <person name="Li M."/>
            <person name="Ming W."/>
            <person name="Munidasa M."/>
            <person name="Muniz J."/>
            <person name="Nguyen L."/>
            <person name="Ongeri F."/>
            <person name="Osuji N."/>
            <person name="Pu L.-L."/>
            <person name="Puazo M."/>
            <person name="Qu C."/>
            <person name="Quiroz J."/>
            <person name="Raj R."/>
            <person name="Weissenberger G."/>
            <person name="Xin Y."/>
            <person name="Zou X."/>
            <person name="Han Y."/>
            <person name="Richards S."/>
            <person name="Worley K."/>
            <person name="Muzny D."/>
            <person name="Gibbs R."/>
        </authorList>
    </citation>
    <scope>NUCLEOTIDE SEQUENCE</scope>
    <source>
        <strain evidence="11">Sampled in the wild</strain>
    </source>
</reference>
<dbReference type="PANTHER" id="PTHR12360:SF12">
    <property type="entry name" value="TRANSCRIPTIONAL REPRESSOR NF-X1"/>
    <property type="match status" value="1"/>
</dbReference>
<dbReference type="GO" id="GO:0005634">
    <property type="term" value="C:nucleus"/>
    <property type="evidence" value="ECO:0007669"/>
    <property type="project" value="UniProtKB-SubCell"/>
</dbReference>
<keyword evidence="6" id="KW-0862">Zinc</keyword>
<reference evidence="11" key="2">
    <citation type="submission" date="2017-10" db="EMBL/GenBank/DDBJ databases">
        <title>Ladona fulva Genome sequencing and assembly.</title>
        <authorList>
            <person name="Murali S."/>
            <person name="Richards S."/>
            <person name="Bandaranaike D."/>
            <person name="Bellair M."/>
            <person name="Blankenburg K."/>
            <person name="Chao H."/>
            <person name="Dinh H."/>
            <person name="Doddapaneni H."/>
            <person name="Dugan-Rocha S."/>
            <person name="Elkadiri S."/>
            <person name="Gnanaolivu R."/>
            <person name="Hernandez B."/>
            <person name="Skinner E."/>
            <person name="Javaid M."/>
            <person name="Lee S."/>
            <person name="Li M."/>
            <person name="Ming W."/>
            <person name="Munidasa M."/>
            <person name="Muniz J."/>
            <person name="Nguyen L."/>
            <person name="Hughes D."/>
            <person name="Osuji N."/>
            <person name="Pu L.-L."/>
            <person name="Puazo M."/>
            <person name="Qu C."/>
            <person name="Quiroz J."/>
            <person name="Raj R."/>
            <person name="Weissenberger G."/>
            <person name="Xin Y."/>
            <person name="Zou X."/>
            <person name="Han Y."/>
            <person name="Worley K."/>
            <person name="Muzny D."/>
            <person name="Gibbs R."/>
        </authorList>
    </citation>
    <scope>NUCLEOTIDE SEQUENCE</scope>
    <source>
        <strain evidence="11">Sampled in the wild</strain>
    </source>
</reference>
<dbReference type="GO" id="GO:0000122">
    <property type="term" value="P:negative regulation of transcription by RNA polymerase II"/>
    <property type="evidence" value="ECO:0007669"/>
    <property type="project" value="TreeGrafter"/>
</dbReference>
<dbReference type="GO" id="GO:0000977">
    <property type="term" value="F:RNA polymerase II transcription regulatory region sequence-specific DNA binding"/>
    <property type="evidence" value="ECO:0007669"/>
    <property type="project" value="TreeGrafter"/>
</dbReference>
<feature type="domain" description="NF-X1-type" evidence="10">
    <location>
        <begin position="162"/>
        <end position="181"/>
    </location>
</feature>
<organism evidence="11 12">
    <name type="scientific">Ladona fulva</name>
    <name type="common">Scarce chaser dragonfly</name>
    <name type="synonym">Libellula fulva</name>
    <dbReference type="NCBI Taxonomy" id="123851"/>
    <lineage>
        <taxon>Eukaryota</taxon>
        <taxon>Metazoa</taxon>
        <taxon>Ecdysozoa</taxon>
        <taxon>Arthropoda</taxon>
        <taxon>Hexapoda</taxon>
        <taxon>Insecta</taxon>
        <taxon>Pterygota</taxon>
        <taxon>Palaeoptera</taxon>
        <taxon>Odonata</taxon>
        <taxon>Epiprocta</taxon>
        <taxon>Anisoptera</taxon>
        <taxon>Libelluloidea</taxon>
        <taxon>Libellulidae</taxon>
        <taxon>Ladona</taxon>
    </lineage>
</organism>
<keyword evidence="8" id="KW-0804">Transcription</keyword>
<accession>A0A8K0P2Q9</accession>
<evidence type="ECO:0000256" key="9">
    <source>
        <dbReference type="ARBA" id="ARBA00023242"/>
    </source>
</evidence>
<keyword evidence="7" id="KW-0805">Transcription regulation</keyword>
<evidence type="ECO:0000256" key="1">
    <source>
        <dbReference type="ARBA" id="ARBA00004123"/>
    </source>
</evidence>
<evidence type="ECO:0000256" key="3">
    <source>
        <dbReference type="ARBA" id="ARBA00022723"/>
    </source>
</evidence>
<dbReference type="EMBL" id="KZ308395">
    <property type="protein sequence ID" value="KAG8228919.1"/>
    <property type="molecule type" value="Genomic_DNA"/>
</dbReference>
<dbReference type="SMART" id="SM00438">
    <property type="entry name" value="ZnF_NFX"/>
    <property type="match status" value="5"/>
</dbReference>
<keyword evidence="3" id="KW-0479">Metal-binding</keyword>
<dbReference type="GO" id="GO:0000981">
    <property type="term" value="F:DNA-binding transcription factor activity, RNA polymerase II-specific"/>
    <property type="evidence" value="ECO:0007669"/>
    <property type="project" value="TreeGrafter"/>
</dbReference>
<dbReference type="InterPro" id="IPR034078">
    <property type="entry name" value="NFX1_fam"/>
</dbReference>
<feature type="domain" description="NF-X1-type" evidence="10">
    <location>
        <begin position="37"/>
        <end position="56"/>
    </location>
</feature>
<dbReference type="AlphaFoldDB" id="A0A8K0P2Q9"/>
<sequence length="288" mass="31746">MYICHCGKNERSIVCDSTSAGVEFYACESQCGRTLDCGNHKCEALCHPLECIPCSLNPKLITKCPCGKADLSSIEGATERKSCLDPIPTCGKICEKVLSCGQPGKHHLCKSECHEGPCPPCPLTTAVRCRCGNMNQEIACSELTTKADDARCTKKCNKKRSCGRHKCLQLCCIDMDHICPLICNHNLSCGLHKCEEPCHRGNCHQCWRASFEELHCECGASVMFPPIPCGARPPECTKLCSRDHPCGHVPNHTCHSQPECPPCTALTERYCHGNHEVRRKFQVSDTLI</sequence>
<evidence type="ECO:0000256" key="4">
    <source>
        <dbReference type="ARBA" id="ARBA00022737"/>
    </source>
</evidence>
<evidence type="ECO:0000259" key="10">
    <source>
        <dbReference type="SMART" id="SM00438"/>
    </source>
</evidence>
<evidence type="ECO:0000256" key="2">
    <source>
        <dbReference type="ARBA" id="ARBA00007269"/>
    </source>
</evidence>
<dbReference type="Pfam" id="PF01422">
    <property type="entry name" value="zf-NF-X1"/>
    <property type="match status" value="4"/>
</dbReference>
<keyword evidence="5" id="KW-0863">Zinc-finger</keyword>
<evidence type="ECO:0000256" key="8">
    <source>
        <dbReference type="ARBA" id="ARBA00023163"/>
    </source>
</evidence>
<keyword evidence="12" id="KW-1185">Reference proteome</keyword>
<comment type="caution">
    <text evidence="11">The sequence shown here is derived from an EMBL/GenBank/DDBJ whole genome shotgun (WGS) entry which is preliminary data.</text>
</comment>
<gene>
    <name evidence="11" type="ORF">J437_LFUL009142</name>
</gene>
<proteinExistence type="inferred from homology"/>
<comment type="similarity">
    <text evidence="2">Belongs to the NFX1 family.</text>
</comment>
<evidence type="ECO:0000313" key="12">
    <source>
        <dbReference type="Proteomes" id="UP000792457"/>
    </source>
</evidence>
<dbReference type="GO" id="GO:0008270">
    <property type="term" value="F:zinc ion binding"/>
    <property type="evidence" value="ECO:0007669"/>
    <property type="project" value="UniProtKB-KW"/>
</dbReference>
<dbReference type="Proteomes" id="UP000792457">
    <property type="component" value="Unassembled WGS sequence"/>
</dbReference>
<keyword evidence="9" id="KW-0539">Nucleus</keyword>
<feature type="domain" description="NF-X1-type" evidence="10">
    <location>
        <begin position="189"/>
        <end position="208"/>
    </location>
</feature>
<evidence type="ECO:0000313" key="11">
    <source>
        <dbReference type="EMBL" id="KAG8228919.1"/>
    </source>
</evidence>
<name>A0A8K0P2Q9_LADFU</name>
<evidence type="ECO:0000256" key="6">
    <source>
        <dbReference type="ARBA" id="ARBA00022833"/>
    </source>
</evidence>
<dbReference type="OrthoDB" id="6512771at2759"/>
<keyword evidence="4" id="KW-0677">Repeat</keyword>
<comment type="subcellular location">
    <subcellularLocation>
        <location evidence="1">Nucleus</location>
    </subcellularLocation>
</comment>
<protein>
    <recommendedName>
        <fullName evidence="10">NF-X1-type domain-containing protein</fullName>
    </recommendedName>
</protein>
<dbReference type="PANTHER" id="PTHR12360">
    <property type="entry name" value="NUCLEAR TRANSCRIPTION FACTOR, X-BOX BINDING 1 NFX1"/>
    <property type="match status" value="1"/>
</dbReference>
<dbReference type="InterPro" id="IPR000967">
    <property type="entry name" value="Znf_NFX1"/>
</dbReference>
<evidence type="ECO:0000256" key="5">
    <source>
        <dbReference type="ARBA" id="ARBA00022771"/>
    </source>
</evidence>
<dbReference type="CDD" id="cd06008">
    <property type="entry name" value="NF-X1-zinc-finger"/>
    <property type="match status" value="2"/>
</dbReference>
<feature type="domain" description="NF-X1-type" evidence="10">
    <location>
        <begin position="246"/>
        <end position="265"/>
    </location>
</feature>
<feature type="domain" description="NF-X1-type" evidence="10">
    <location>
        <begin position="100"/>
        <end position="123"/>
    </location>
</feature>
<evidence type="ECO:0000256" key="7">
    <source>
        <dbReference type="ARBA" id="ARBA00023015"/>
    </source>
</evidence>